<evidence type="ECO:0000313" key="3">
    <source>
        <dbReference type="Proteomes" id="UP001231924"/>
    </source>
</evidence>
<keyword evidence="1" id="KW-0812">Transmembrane</keyword>
<dbReference type="InterPro" id="IPR050445">
    <property type="entry name" value="Bact_polysacc_biosynth/exp"/>
</dbReference>
<name>A0ABT7MEB4_9PSEU</name>
<evidence type="ECO:0000256" key="1">
    <source>
        <dbReference type="SAM" id="Phobius"/>
    </source>
</evidence>
<dbReference type="EMBL" id="JASVWF010000006">
    <property type="protein sequence ID" value="MDL5159000.1"/>
    <property type="molecule type" value="Genomic_DNA"/>
</dbReference>
<protein>
    <recommendedName>
        <fullName evidence="4">Capsular polysaccharide biosynthesis protein</fullName>
    </recommendedName>
</protein>
<accession>A0ABT7MEB4</accession>
<dbReference type="Proteomes" id="UP001231924">
    <property type="component" value="Unassembled WGS sequence"/>
</dbReference>
<proteinExistence type="predicted"/>
<keyword evidence="3" id="KW-1185">Reference proteome</keyword>
<sequence>MNHLAVHLERVRRRWVLVAAIAVVAALAALVGVLVRPEGFTGRAALAIVSQNRSPDQDAVLGRGYVDLFNQPSQQQVLAQRLGLGPDVTFSARLAAGSPIIYVEAVAPDPELAASAATRLASTYRDDVRNNLTPDRVAAAAELTTQLQAAQGRLASLSPTSPDRRAATDQINSLQAQLTTVQSNTTNQLKDLQLDAGVTENATGSTRTLVLALLGGVVGGVALALALGLVETRLSTPLEARSRLGREVLAVVRDGADPAGHRSLADVLALPDLPVPGALAVAPADEGSGLAALVASSLARMRSRQRGGVLLIQADRGARAPIGAPGVAEVLERDEAVDLADTVVAAEGVWTVPHGNPRDDLEVVCSREGAAELLRRARTLADLVVAEVPSPATSAAGTVLCAAADRVLLVVEQGVTRAADARLAIARAERAGAQILGVVLVVRPPGTPAAADRDGGHLAPEPMATRSAVPVPRPAAVPHRIEG</sequence>
<keyword evidence="1" id="KW-1133">Transmembrane helix</keyword>
<dbReference type="SUPFAM" id="SSF52540">
    <property type="entry name" value="P-loop containing nucleoside triphosphate hydrolases"/>
    <property type="match status" value="1"/>
</dbReference>
<dbReference type="PANTHER" id="PTHR32309:SF31">
    <property type="entry name" value="CAPSULAR EXOPOLYSACCHARIDE FAMILY"/>
    <property type="match status" value="1"/>
</dbReference>
<evidence type="ECO:0008006" key="4">
    <source>
        <dbReference type="Google" id="ProtNLM"/>
    </source>
</evidence>
<reference evidence="2 3" key="1">
    <citation type="submission" date="2023-06" db="EMBL/GenBank/DDBJ databases">
        <title>Actinomycetospora Odt1-22.</title>
        <authorList>
            <person name="Supong K."/>
        </authorList>
    </citation>
    <scope>NUCLEOTIDE SEQUENCE [LARGE SCALE GENOMIC DNA]</scope>
    <source>
        <strain evidence="2 3">Odt1-22</strain>
    </source>
</reference>
<keyword evidence="1" id="KW-0472">Membrane</keyword>
<comment type="caution">
    <text evidence="2">The sequence shown here is derived from an EMBL/GenBank/DDBJ whole genome shotgun (WGS) entry which is preliminary data.</text>
</comment>
<gene>
    <name evidence="2" type="ORF">QRT03_23740</name>
</gene>
<dbReference type="InterPro" id="IPR027417">
    <property type="entry name" value="P-loop_NTPase"/>
</dbReference>
<evidence type="ECO:0000313" key="2">
    <source>
        <dbReference type="EMBL" id="MDL5159000.1"/>
    </source>
</evidence>
<feature type="transmembrane region" description="Helical" evidence="1">
    <location>
        <begin position="209"/>
        <end position="230"/>
    </location>
</feature>
<organism evidence="2 3">
    <name type="scientific">Actinomycetospora termitidis</name>
    <dbReference type="NCBI Taxonomy" id="3053470"/>
    <lineage>
        <taxon>Bacteria</taxon>
        <taxon>Bacillati</taxon>
        <taxon>Actinomycetota</taxon>
        <taxon>Actinomycetes</taxon>
        <taxon>Pseudonocardiales</taxon>
        <taxon>Pseudonocardiaceae</taxon>
        <taxon>Actinomycetospora</taxon>
    </lineage>
</organism>
<feature type="transmembrane region" description="Helical" evidence="1">
    <location>
        <begin position="15"/>
        <end position="35"/>
    </location>
</feature>
<dbReference type="Gene3D" id="3.40.50.300">
    <property type="entry name" value="P-loop containing nucleotide triphosphate hydrolases"/>
    <property type="match status" value="1"/>
</dbReference>
<dbReference type="PANTHER" id="PTHR32309">
    <property type="entry name" value="TYROSINE-PROTEIN KINASE"/>
    <property type="match status" value="1"/>
</dbReference>
<dbReference type="RefSeq" id="WP_286055565.1">
    <property type="nucleotide sequence ID" value="NZ_JASVWF010000006.1"/>
</dbReference>